<protein>
    <submittedName>
        <fullName evidence="1">Uncharacterized protein</fullName>
    </submittedName>
</protein>
<sequence>MAEPRPVASLTAGLLARKGTARPAMRPQLHSFGFDESPRLPPVHNDAFSPEDDLGWNDMGEDSAPAEIPGGVVAITPHTPVADEAPQPEVLRQIDSLVDVITRKAAMDARVAAAEAQAMPRPSRRKGEALKEGRKAAFTLRLDAERHLRLRIAAAIESRSAQAVVAEALDHFLNAIPGMDDLARRARDQ</sequence>
<organism evidence="1 2">
    <name type="scientific">Novosphingobium olei</name>
    <dbReference type="NCBI Taxonomy" id="2728851"/>
    <lineage>
        <taxon>Bacteria</taxon>
        <taxon>Pseudomonadati</taxon>
        <taxon>Pseudomonadota</taxon>
        <taxon>Alphaproteobacteria</taxon>
        <taxon>Sphingomonadales</taxon>
        <taxon>Sphingomonadaceae</taxon>
        <taxon>Novosphingobium</taxon>
    </lineage>
</organism>
<dbReference type="Proteomes" id="UP000583556">
    <property type="component" value="Unassembled WGS sequence"/>
</dbReference>
<reference evidence="1 2" key="1">
    <citation type="submission" date="2020-04" db="EMBL/GenBank/DDBJ databases">
        <title>Novosphingobium sp. TW-4 isolated from soil.</title>
        <authorList>
            <person name="Dahal R.H."/>
            <person name="Chaudhary D.K."/>
        </authorList>
    </citation>
    <scope>NUCLEOTIDE SEQUENCE [LARGE SCALE GENOMIC DNA]</scope>
    <source>
        <strain evidence="1 2">TW-4</strain>
    </source>
</reference>
<evidence type="ECO:0000313" key="2">
    <source>
        <dbReference type="Proteomes" id="UP000583556"/>
    </source>
</evidence>
<dbReference type="GO" id="GO:0006355">
    <property type="term" value="P:regulation of DNA-templated transcription"/>
    <property type="evidence" value="ECO:0007669"/>
    <property type="project" value="InterPro"/>
</dbReference>
<dbReference type="InterPro" id="IPR010985">
    <property type="entry name" value="Ribbon_hlx_hlx"/>
</dbReference>
<dbReference type="SUPFAM" id="SSF47598">
    <property type="entry name" value="Ribbon-helix-helix"/>
    <property type="match status" value="1"/>
</dbReference>
<evidence type="ECO:0000313" key="1">
    <source>
        <dbReference type="EMBL" id="NML92980.1"/>
    </source>
</evidence>
<dbReference type="AlphaFoldDB" id="A0A7Y0BML5"/>
<name>A0A7Y0BML5_9SPHN</name>
<proteinExistence type="predicted"/>
<dbReference type="EMBL" id="JABBGM010000002">
    <property type="protein sequence ID" value="NML92980.1"/>
    <property type="molecule type" value="Genomic_DNA"/>
</dbReference>
<comment type="caution">
    <text evidence="1">The sequence shown here is derived from an EMBL/GenBank/DDBJ whole genome shotgun (WGS) entry which is preliminary data.</text>
</comment>
<accession>A0A7Y0BML5</accession>
<dbReference type="RefSeq" id="WP_169492249.1">
    <property type="nucleotide sequence ID" value="NZ_AP029021.1"/>
</dbReference>
<keyword evidence="2" id="KW-1185">Reference proteome</keyword>
<gene>
    <name evidence="1" type="ORF">HHL27_04760</name>
</gene>